<evidence type="ECO:0000313" key="3">
    <source>
        <dbReference type="Proteomes" id="UP000037043"/>
    </source>
</evidence>
<sequence>MNRLKTNLNKNEEMITKKIENLKGKIQQLTNEIKIEIEKLNKEDAKDLAQSKVENKNSENKDARGREANCVSGAGASGSGDIINISVSASDNLATYFALTINFGEGSAQASGSAGSECHCNGAPERGIYSIAEIDGVLEKFKNEEIVIEDKVLKAYEANSEILNLIKAKVREVKENAVEIMKLQKQMALLKQSEEEADRYPYKSRNSWVNSNDVKPQCFGISVAIAFGDDESETETEVEENSAQSAASATGDFIAIVFGFTFLKCKCKRCGC</sequence>
<proteinExistence type="predicted"/>
<dbReference type="STRING" id="36844.SAMN04488501_105181"/>
<dbReference type="Proteomes" id="UP000037043">
    <property type="component" value="Unassembled WGS sequence"/>
</dbReference>
<feature type="coiled-coil region" evidence="1">
    <location>
        <begin position="1"/>
        <end position="66"/>
    </location>
</feature>
<gene>
    <name evidence="2" type="ORF">CLHOM_00450</name>
</gene>
<comment type="caution">
    <text evidence="2">The sequence shown here is derived from an EMBL/GenBank/DDBJ whole genome shotgun (WGS) entry which is preliminary data.</text>
</comment>
<dbReference type="AlphaFoldDB" id="A0A0L6ZEG3"/>
<accession>A0A0L6ZEG3</accession>
<evidence type="ECO:0000256" key="1">
    <source>
        <dbReference type="SAM" id="Coils"/>
    </source>
</evidence>
<organism evidence="2 3">
    <name type="scientific">Clostridium homopropionicum DSM 5847</name>
    <dbReference type="NCBI Taxonomy" id="1121318"/>
    <lineage>
        <taxon>Bacteria</taxon>
        <taxon>Bacillati</taxon>
        <taxon>Bacillota</taxon>
        <taxon>Clostridia</taxon>
        <taxon>Eubacteriales</taxon>
        <taxon>Clostridiaceae</taxon>
        <taxon>Clostridium</taxon>
    </lineage>
</organism>
<name>A0A0L6ZEG3_9CLOT</name>
<protein>
    <submittedName>
        <fullName evidence="2">Uncharacterized protein</fullName>
    </submittedName>
</protein>
<dbReference type="PATRIC" id="fig|1121318.3.peg.44"/>
<dbReference type="RefSeq" id="WP_052219661.1">
    <property type="nucleotide sequence ID" value="NZ_LHUR01000005.1"/>
</dbReference>
<evidence type="ECO:0000313" key="2">
    <source>
        <dbReference type="EMBL" id="KOA21374.1"/>
    </source>
</evidence>
<reference evidence="3" key="1">
    <citation type="submission" date="2015-08" db="EMBL/GenBank/DDBJ databases">
        <title>Genome sequence of the strict anaerobe Clostridium homopropionicum LuHBu1 (DSM 5847T).</title>
        <authorList>
            <person name="Poehlein A."/>
            <person name="Beck M."/>
            <person name="Schiel-Bengelsdorf B."/>
            <person name="Bengelsdorf F.R."/>
            <person name="Daniel R."/>
            <person name="Duerre P."/>
        </authorList>
    </citation>
    <scope>NUCLEOTIDE SEQUENCE [LARGE SCALE GENOMIC DNA]</scope>
    <source>
        <strain evidence="3">DSM 5847</strain>
    </source>
</reference>
<keyword evidence="3" id="KW-1185">Reference proteome</keyword>
<keyword evidence="1" id="KW-0175">Coiled coil</keyword>
<dbReference type="EMBL" id="LHUR01000005">
    <property type="protein sequence ID" value="KOA21374.1"/>
    <property type="molecule type" value="Genomic_DNA"/>
</dbReference>